<dbReference type="Proteomes" id="UP001599542">
    <property type="component" value="Unassembled WGS sequence"/>
</dbReference>
<reference evidence="3 4" key="1">
    <citation type="submission" date="2024-09" db="EMBL/GenBank/DDBJ databases">
        <title>The Natural Products Discovery Center: Release of the First 8490 Sequenced Strains for Exploring Actinobacteria Biosynthetic Diversity.</title>
        <authorList>
            <person name="Kalkreuter E."/>
            <person name="Kautsar S.A."/>
            <person name="Yang D."/>
            <person name="Bader C.D."/>
            <person name="Teijaro C.N."/>
            <person name="Fluegel L."/>
            <person name="Davis C.M."/>
            <person name="Simpson J.R."/>
            <person name="Lauterbach L."/>
            <person name="Steele A.D."/>
            <person name="Gui C."/>
            <person name="Meng S."/>
            <person name="Li G."/>
            <person name="Viehrig K."/>
            <person name="Ye F."/>
            <person name="Su P."/>
            <person name="Kiefer A.F."/>
            <person name="Nichols A."/>
            <person name="Cepeda A.J."/>
            <person name="Yan W."/>
            <person name="Fan B."/>
            <person name="Jiang Y."/>
            <person name="Adhikari A."/>
            <person name="Zheng C.-J."/>
            <person name="Schuster L."/>
            <person name="Cowan T.M."/>
            <person name="Smanski M.J."/>
            <person name="Chevrette M.G."/>
            <person name="De Carvalho L.P.S."/>
            <person name="Shen B."/>
        </authorList>
    </citation>
    <scope>NUCLEOTIDE SEQUENCE [LARGE SCALE GENOMIC DNA]</scope>
    <source>
        <strain evidence="3 4">NPDC058753</strain>
    </source>
</reference>
<sequence>MPRTPLFGFAPGAEVARAHEVLDLAVRADRAGLDLFSLSDHPYHGARLDAYATLGVVLGATTRITGLANVSNLPSRPAPLLARTLTSLSALSGGRIVLGAGAGGFWDDITRLGPPRLGPAAAVRAFEEALTLVRALSGGGGPVTFEGEHHRVTDLEPADVPTPPIWTGSLGPKSLAVTGRLADGWIPGHASDWLSDRFREGRRLIDAAALAAGRSPADVVTVHNLPGRITARPLDRVRDATGRWTGGSVAQWTEELTGAVLEHGSAGFIHFNTDDTPLPVALGRWAEEIAPAVREAVAEH</sequence>
<dbReference type="CDD" id="cd01097">
    <property type="entry name" value="Tetrahydromethanopterin_reductase"/>
    <property type="match status" value="1"/>
</dbReference>
<evidence type="ECO:0000313" key="3">
    <source>
        <dbReference type="EMBL" id="MFE1351159.1"/>
    </source>
</evidence>
<dbReference type="InterPro" id="IPR011251">
    <property type="entry name" value="Luciferase-like_dom"/>
</dbReference>
<dbReference type="PANTHER" id="PTHR43244:SF1">
    <property type="entry name" value="5,10-METHYLENETETRAHYDROMETHANOPTERIN REDUCTASE"/>
    <property type="match status" value="1"/>
</dbReference>
<comment type="caution">
    <text evidence="3">The sequence shown here is derived from an EMBL/GenBank/DDBJ whole genome shotgun (WGS) entry which is preliminary data.</text>
</comment>
<evidence type="ECO:0000259" key="2">
    <source>
        <dbReference type="Pfam" id="PF00296"/>
    </source>
</evidence>
<gene>
    <name evidence="3" type="ORF">ACFW6T_04135</name>
</gene>
<keyword evidence="1" id="KW-0560">Oxidoreductase</keyword>
<dbReference type="SUPFAM" id="SSF51679">
    <property type="entry name" value="Bacterial luciferase-like"/>
    <property type="match status" value="1"/>
</dbReference>
<organism evidence="3 4">
    <name type="scientific">Kitasatospora phosalacinea</name>
    <dbReference type="NCBI Taxonomy" id="2065"/>
    <lineage>
        <taxon>Bacteria</taxon>
        <taxon>Bacillati</taxon>
        <taxon>Actinomycetota</taxon>
        <taxon>Actinomycetes</taxon>
        <taxon>Kitasatosporales</taxon>
        <taxon>Streptomycetaceae</taxon>
        <taxon>Kitasatospora</taxon>
    </lineage>
</organism>
<dbReference type="Pfam" id="PF00296">
    <property type="entry name" value="Bac_luciferase"/>
    <property type="match status" value="1"/>
</dbReference>
<dbReference type="InterPro" id="IPR050564">
    <property type="entry name" value="F420-G6PD/mer"/>
</dbReference>
<dbReference type="RefSeq" id="WP_380328473.1">
    <property type="nucleotide sequence ID" value="NZ_JBHYPW010000048.1"/>
</dbReference>
<evidence type="ECO:0000256" key="1">
    <source>
        <dbReference type="ARBA" id="ARBA00023002"/>
    </source>
</evidence>
<dbReference type="InterPro" id="IPR036661">
    <property type="entry name" value="Luciferase-like_sf"/>
</dbReference>
<accession>A0ABW6GEQ0</accession>
<protein>
    <submittedName>
        <fullName evidence="3">LLM class flavin-dependent oxidoreductase</fullName>
    </submittedName>
</protein>
<feature type="domain" description="Luciferase-like" evidence="2">
    <location>
        <begin position="12"/>
        <end position="221"/>
    </location>
</feature>
<proteinExistence type="predicted"/>
<dbReference type="EMBL" id="JBHYPX010000004">
    <property type="protein sequence ID" value="MFE1351159.1"/>
    <property type="molecule type" value="Genomic_DNA"/>
</dbReference>
<dbReference type="PANTHER" id="PTHR43244">
    <property type="match status" value="1"/>
</dbReference>
<evidence type="ECO:0000313" key="4">
    <source>
        <dbReference type="Proteomes" id="UP001599542"/>
    </source>
</evidence>
<dbReference type="Gene3D" id="3.20.20.30">
    <property type="entry name" value="Luciferase-like domain"/>
    <property type="match status" value="1"/>
</dbReference>
<keyword evidence="4" id="KW-1185">Reference proteome</keyword>
<name>A0ABW6GEQ0_9ACTN</name>